<evidence type="ECO:0000256" key="7">
    <source>
        <dbReference type="ARBA" id="ARBA00023157"/>
    </source>
</evidence>
<comment type="catalytic activity">
    <reaction evidence="12">
        <text>a hydroperoxide + [thioredoxin]-dithiol = an alcohol + [thioredoxin]-disulfide + H2O</text>
        <dbReference type="Rhea" id="RHEA:62620"/>
        <dbReference type="Rhea" id="RHEA-COMP:10698"/>
        <dbReference type="Rhea" id="RHEA-COMP:10700"/>
        <dbReference type="ChEBI" id="CHEBI:15377"/>
        <dbReference type="ChEBI" id="CHEBI:29950"/>
        <dbReference type="ChEBI" id="CHEBI:30879"/>
        <dbReference type="ChEBI" id="CHEBI:35924"/>
        <dbReference type="ChEBI" id="CHEBI:50058"/>
        <dbReference type="EC" id="1.11.1.24"/>
    </reaction>
</comment>
<comment type="caution">
    <text evidence="14">The sequence shown here is derived from an EMBL/GenBank/DDBJ whole genome shotgun (WGS) entry which is preliminary data.</text>
</comment>
<keyword evidence="5" id="KW-0049">Antioxidant</keyword>
<dbReference type="PROSITE" id="PS51352">
    <property type="entry name" value="THIOREDOXIN_2"/>
    <property type="match status" value="1"/>
</dbReference>
<reference evidence="14" key="1">
    <citation type="submission" date="2022-11" db="EMBL/GenBank/DDBJ databases">
        <title>Robbsia betulipollinis sp. nov., isolated from pollen of birch (Betula pendula).</title>
        <authorList>
            <person name="Shi H."/>
            <person name="Ambika Manirajan B."/>
            <person name="Ratering S."/>
            <person name="Geissler-Plaum R."/>
            <person name="Schnell S."/>
        </authorList>
    </citation>
    <scope>NUCLEOTIDE SEQUENCE</scope>
    <source>
        <strain evidence="14">Bb-Pol-6</strain>
    </source>
</reference>
<dbReference type="InterPro" id="IPR050924">
    <property type="entry name" value="Peroxiredoxin_BCP/PrxQ"/>
</dbReference>
<dbReference type="CDD" id="cd03017">
    <property type="entry name" value="PRX_BCP"/>
    <property type="match status" value="1"/>
</dbReference>
<keyword evidence="8" id="KW-0676">Redox-active center</keyword>
<organism evidence="14 15">
    <name type="scientific">Robbsia betulipollinis</name>
    <dbReference type="NCBI Taxonomy" id="2981849"/>
    <lineage>
        <taxon>Bacteria</taxon>
        <taxon>Pseudomonadati</taxon>
        <taxon>Pseudomonadota</taxon>
        <taxon>Betaproteobacteria</taxon>
        <taxon>Burkholderiales</taxon>
        <taxon>Burkholderiaceae</taxon>
        <taxon>Robbsia</taxon>
    </lineage>
</organism>
<protein>
    <recommendedName>
        <fullName evidence="3">thioredoxin-dependent peroxiredoxin</fullName>
        <ecNumber evidence="3">1.11.1.24</ecNumber>
    </recommendedName>
    <alternativeName>
        <fullName evidence="9">Thioredoxin peroxidase</fullName>
    </alternativeName>
    <alternativeName>
        <fullName evidence="11">Thioredoxin-dependent peroxiredoxin Bcp</fullName>
    </alternativeName>
</protein>
<evidence type="ECO:0000256" key="11">
    <source>
        <dbReference type="ARBA" id="ARBA00042639"/>
    </source>
</evidence>
<evidence type="ECO:0000256" key="5">
    <source>
        <dbReference type="ARBA" id="ARBA00022862"/>
    </source>
</evidence>
<feature type="domain" description="Thioredoxin" evidence="13">
    <location>
        <begin position="3"/>
        <end position="154"/>
    </location>
</feature>
<evidence type="ECO:0000256" key="1">
    <source>
        <dbReference type="ARBA" id="ARBA00003330"/>
    </source>
</evidence>
<keyword evidence="4" id="KW-0575">Peroxidase</keyword>
<comment type="function">
    <text evidence="1">Thiol-specific peroxidase that catalyzes the reduction of hydrogen peroxide and organic hydroperoxides to water and alcohols, respectively. Plays a role in cell protection against oxidative stress by detoxifying peroxides and as sensor of hydrogen peroxide-mediated signaling events.</text>
</comment>
<sequence>MPIALDTLAPDFTAPATSDATFVLSALRGRKVVLFFYPKDSTPGCTTESLQFRDNEPAFAAANAVIVGISRDSIRSHENFKAKLDLPFALVSDGDEAICNLYGVIKQKKMYGRDVRGIERSTFVVDADGVLRIEWRGVKVPDHVDEVLAAVQAL</sequence>
<dbReference type="InterPro" id="IPR000866">
    <property type="entry name" value="AhpC/TSA"/>
</dbReference>
<dbReference type="Gene3D" id="3.40.30.10">
    <property type="entry name" value="Glutaredoxin"/>
    <property type="match status" value="1"/>
</dbReference>
<evidence type="ECO:0000256" key="10">
    <source>
        <dbReference type="ARBA" id="ARBA00038489"/>
    </source>
</evidence>
<evidence type="ECO:0000256" key="8">
    <source>
        <dbReference type="ARBA" id="ARBA00023284"/>
    </source>
</evidence>
<dbReference type="SUPFAM" id="SSF52833">
    <property type="entry name" value="Thioredoxin-like"/>
    <property type="match status" value="1"/>
</dbReference>
<keyword evidence="15" id="KW-1185">Reference proteome</keyword>
<comment type="similarity">
    <text evidence="10">Belongs to the peroxiredoxin family. BCP/PrxQ subfamily.</text>
</comment>
<name>A0ABT3ZJ60_9BURK</name>
<comment type="subunit">
    <text evidence="2">Monomer.</text>
</comment>
<dbReference type="Pfam" id="PF00578">
    <property type="entry name" value="AhpC-TSA"/>
    <property type="match status" value="1"/>
</dbReference>
<dbReference type="PANTHER" id="PTHR42801:SF4">
    <property type="entry name" value="AHPC_TSA FAMILY PROTEIN"/>
    <property type="match status" value="1"/>
</dbReference>
<keyword evidence="6" id="KW-0560">Oxidoreductase</keyword>
<evidence type="ECO:0000313" key="14">
    <source>
        <dbReference type="EMBL" id="MCY0386355.1"/>
    </source>
</evidence>
<keyword evidence="7" id="KW-1015">Disulfide bond</keyword>
<dbReference type="Proteomes" id="UP001082899">
    <property type="component" value="Unassembled WGS sequence"/>
</dbReference>
<evidence type="ECO:0000256" key="4">
    <source>
        <dbReference type="ARBA" id="ARBA00022559"/>
    </source>
</evidence>
<dbReference type="InterPro" id="IPR013766">
    <property type="entry name" value="Thioredoxin_domain"/>
</dbReference>
<dbReference type="EC" id="1.11.1.24" evidence="3"/>
<proteinExistence type="inferred from homology"/>
<accession>A0ABT3ZJ60</accession>
<dbReference type="InterPro" id="IPR024706">
    <property type="entry name" value="Peroxiredoxin_AhpC-typ"/>
</dbReference>
<dbReference type="PANTHER" id="PTHR42801">
    <property type="entry name" value="THIOREDOXIN-DEPENDENT PEROXIDE REDUCTASE"/>
    <property type="match status" value="1"/>
</dbReference>
<evidence type="ECO:0000256" key="6">
    <source>
        <dbReference type="ARBA" id="ARBA00023002"/>
    </source>
</evidence>
<dbReference type="RefSeq" id="WP_267845723.1">
    <property type="nucleotide sequence ID" value="NZ_JAPMXC010000001.1"/>
</dbReference>
<gene>
    <name evidence="14" type="ORF">OVY01_03655</name>
</gene>
<evidence type="ECO:0000259" key="13">
    <source>
        <dbReference type="PROSITE" id="PS51352"/>
    </source>
</evidence>
<evidence type="ECO:0000256" key="12">
    <source>
        <dbReference type="ARBA" id="ARBA00049091"/>
    </source>
</evidence>
<evidence type="ECO:0000313" key="15">
    <source>
        <dbReference type="Proteomes" id="UP001082899"/>
    </source>
</evidence>
<evidence type="ECO:0000256" key="3">
    <source>
        <dbReference type="ARBA" id="ARBA00013017"/>
    </source>
</evidence>
<evidence type="ECO:0000256" key="9">
    <source>
        <dbReference type="ARBA" id="ARBA00032824"/>
    </source>
</evidence>
<evidence type="ECO:0000256" key="2">
    <source>
        <dbReference type="ARBA" id="ARBA00011245"/>
    </source>
</evidence>
<dbReference type="PIRSF" id="PIRSF000239">
    <property type="entry name" value="AHPC"/>
    <property type="match status" value="1"/>
</dbReference>
<dbReference type="InterPro" id="IPR036249">
    <property type="entry name" value="Thioredoxin-like_sf"/>
</dbReference>
<dbReference type="EMBL" id="JAPMXC010000001">
    <property type="protein sequence ID" value="MCY0386355.1"/>
    <property type="molecule type" value="Genomic_DNA"/>
</dbReference>